<sequence length="79" mass="8994">MTGLAVSPRVASAATHTAYLKTHFTESPNQSAANYGLRLAVSRDGLNWSPKEPRHREHPRRSIKHRRAEQLHHLFRVTS</sequence>
<accession>A0A097CRH0</accession>
<feature type="compositionally biased region" description="Basic residues" evidence="1">
    <location>
        <begin position="56"/>
        <end position="67"/>
    </location>
</feature>
<feature type="region of interest" description="Disordered" evidence="1">
    <location>
        <begin position="46"/>
        <end position="79"/>
    </location>
</feature>
<proteinExistence type="predicted"/>
<dbReference type="EMBL" id="KF826617">
    <property type="protein sequence ID" value="AIS85267.1"/>
    <property type="molecule type" value="Genomic_DNA"/>
</dbReference>
<reference evidence="2" key="1">
    <citation type="journal article" date="2016" name="Appl. Microbiol. Biotechnol.">
        <title>Anti-MRSA and anti-TB metabolites from marine-derived Verrucosispora sp. MS100047.</title>
        <authorList>
            <person name="Huang P."/>
            <person name="Xie F."/>
            <person name="Ren B."/>
            <person name="Wang Q."/>
            <person name="Wang J."/>
            <person name="Wang Q."/>
            <person name="Abdel-Mageed W.M."/>
            <person name="Liu M."/>
            <person name="Han J."/>
            <person name="Oyeleye A."/>
            <person name="Shen J."/>
            <person name="Song F."/>
            <person name="Dai H."/>
            <person name="Liu X."/>
            <person name="Zhang L."/>
        </authorList>
    </citation>
    <scope>NUCLEOTIDE SEQUENCE</scope>
    <source>
        <strain evidence="2">MS100047</strain>
    </source>
</reference>
<organism evidence="2">
    <name type="scientific">Verrucosispora sp. MS100047</name>
    <dbReference type="NCBI Taxonomy" id="1410949"/>
    <lineage>
        <taxon>Bacteria</taxon>
        <taxon>Bacillati</taxon>
        <taxon>Actinomycetota</taxon>
        <taxon>Actinomycetes</taxon>
        <taxon>Micromonosporales</taxon>
        <taxon>Micromonosporaceae</taxon>
        <taxon>Micromonospora</taxon>
    </lineage>
</organism>
<dbReference type="AlphaFoldDB" id="A0A097CRH0"/>
<name>A0A097CRH0_9ACTN</name>
<gene>
    <name evidence="2" type="ORF">VASRM7_28</name>
</gene>
<protein>
    <submittedName>
        <fullName evidence="2">Alpha-L-arabinofuranosidase B</fullName>
    </submittedName>
</protein>
<evidence type="ECO:0000313" key="2">
    <source>
        <dbReference type="EMBL" id="AIS85267.1"/>
    </source>
</evidence>
<evidence type="ECO:0000256" key="1">
    <source>
        <dbReference type="SAM" id="MobiDB-lite"/>
    </source>
</evidence>